<dbReference type="EC" id="6.3.5.7" evidence="7"/>
<keyword evidence="2 7" id="KW-0436">Ligase</keyword>
<reference evidence="9 10" key="1">
    <citation type="journal article" date="2017" name="ISME J.">
        <title>Potential for microbial H2 and metal transformations associated with novel bacteria and archaea in deep terrestrial subsurface sediments.</title>
        <authorList>
            <person name="Hernsdorf A.W."/>
            <person name="Amano Y."/>
            <person name="Miyakawa K."/>
            <person name="Ise K."/>
            <person name="Suzuki Y."/>
            <person name="Anantharaman K."/>
            <person name="Probst A."/>
            <person name="Burstein D."/>
            <person name="Thomas B.C."/>
            <person name="Banfield J.F."/>
        </authorList>
    </citation>
    <scope>NUCLEOTIDE SEQUENCE [LARGE SCALE GENOMIC DNA]</scope>
    <source>
        <strain evidence="9">HGW-Falkowbacteria-1</strain>
    </source>
</reference>
<comment type="function">
    <text evidence="7">Allows the formation of correctly charged Gln-tRNA(Gln) through the transamidation of misacylated Glu-tRNA(Gln) in organisms which lack glutaminyl-tRNA synthetase. The reaction takes place in the presence of glutamine and ATP through an activated gamma-phospho-Glu-tRNA(Gln).</text>
</comment>
<keyword evidence="5 7" id="KW-0648">Protein biosynthesis</keyword>
<proteinExistence type="inferred from homology"/>
<evidence type="ECO:0000259" key="8">
    <source>
        <dbReference type="Pfam" id="PF01425"/>
    </source>
</evidence>
<evidence type="ECO:0000256" key="3">
    <source>
        <dbReference type="ARBA" id="ARBA00022741"/>
    </source>
</evidence>
<evidence type="ECO:0000256" key="2">
    <source>
        <dbReference type="ARBA" id="ARBA00022598"/>
    </source>
</evidence>
<name>A0A2N2EAT6_9BACT</name>
<dbReference type="GO" id="GO:0050567">
    <property type="term" value="F:glutaminyl-tRNA synthase (glutamine-hydrolyzing) activity"/>
    <property type="evidence" value="ECO:0007669"/>
    <property type="project" value="UniProtKB-UniRule"/>
</dbReference>
<evidence type="ECO:0000256" key="4">
    <source>
        <dbReference type="ARBA" id="ARBA00022840"/>
    </source>
</evidence>
<accession>A0A2N2EAT6</accession>
<dbReference type="GO" id="GO:0016740">
    <property type="term" value="F:transferase activity"/>
    <property type="evidence" value="ECO:0007669"/>
    <property type="project" value="UniProtKB-KW"/>
</dbReference>
<dbReference type="Pfam" id="PF01425">
    <property type="entry name" value="Amidase"/>
    <property type="match status" value="1"/>
</dbReference>
<dbReference type="InterPro" id="IPR020556">
    <property type="entry name" value="Amidase_CS"/>
</dbReference>
<evidence type="ECO:0000256" key="5">
    <source>
        <dbReference type="ARBA" id="ARBA00022917"/>
    </source>
</evidence>
<dbReference type="Proteomes" id="UP000233517">
    <property type="component" value="Unassembled WGS sequence"/>
</dbReference>
<keyword evidence="4 7" id="KW-0067">ATP-binding</keyword>
<dbReference type="GO" id="GO:0006412">
    <property type="term" value="P:translation"/>
    <property type="evidence" value="ECO:0007669"/>
    <property type="project" value="UniProtKB-UniRule"/>
</dbReference>
<dbReference type="GO" id="GO:0030956">
    <property type="term" value="C:glutamyl-tRNA(Gln) amidotransferase complex"/>
    <property type="evidence" value="ECO:0007669"/>
    <property type="project" value="InterPro"/>
</dbReference>
<keyword evidence="9" id="KW-0808">Transferase</keyword>
<organism evidence="9 10">
    <name type="scientific">Candidatus Falkowbacteria bacterium HGW-Falkowbacteria-1</name>
    <dbReference type="NCBI Taxonomy" id="2013768"/>
    <lineage>
        <taxon>Bacteria</taxon>
        <taxon>Candidatus Falkowiibacteriota</taxon>
    </lineage>
</organism>
<sequence>MDFHKFTIKELSRILQKKEISSLDLCNFFLDRIRNIDSKLKTCISVFEEEAKKQAILADKMIANGEKGELIGIPYLVKDNMLVKGFKTTAASKMLENYIAPYDATVIKRLKDSGAVLLGKTNMDEFAHGASTENSAFFVTKNPWDLERVPGGSSGGSASAVSAGLCVFALGSDTGGSIRQPASFCGVSGLKPSYSRVSRFGLISMTSSTDVIGPIAKSVEDVAMVMKVISGFDENDLSSANLDVEDYLKNINKSIKGLKIGVVKEFVDSLDEKFKEVINQAILTFENLGAKIKFISLPYNKYAGPVYYIITPSEISSNLARLDGIRYGFSADYKSKGSSAENLNELYLNNRGQSFGPEVKRRIMLGTYTLSSGYFDAYYKKAMAVREKIEQEFNDVFSEVDVILTPTSPHVAFKIGEKINDPVKMYLEDIFVTGPSLSGLPAISIPAGFVDNLPLGIQIFANKFKEDLVLNLANNFQSKTDFHKKSPDIN</sequence>
<comment type="catalytic activity">
    <reaction evidence="6 7">
        <text>L-glutamyl-tRNA(Gln) + L-glutamine + ATP + H2O = L-glutaminyl-tRNA(Gln) + L-glutamate + ADP + phosphate + H(+)</text>
        <dbReference type="Rhea" id="RHEA:17521"/>
        <dbReference type="Rhea" id="RHEA-COMP:9681"/>
        <dbReference type="Rhea" id="RHEA-COMP:9684"/>
        <dbReference type="ChEBI" id="CHEBI:15377"/>
        <dbReference type="ChEBI" id="CHEBI:15378"/>
        <dbReference type="ChEBI" id="CHEBI:29985"/>
        <dbReference type="ChEBI" id="CHEBI:30616"/>
        <dbReference type="ChEBI" id="CHEBI:43474"/>
        <dbReference type="ChEBI" id="CHEBI:58359"/>
        <dbReference type="ChEBI" id="CHEBI:78520"/>
        <dbReference type="ChEBI" id="CHEBI:78521"/>
        <dbReference type="ChEBI" id="CHEBI:456216"/>
        <dbReference type="EC" id="6.3.5.7"/>
    </reaction>
</comment>
<dbReference type="InterPro" id="IPR004412">
    <property type="entry name" value="GatA"/>
</dbReference>
<gene>
    <name evidence="7 9" type="primary">gatA</name>
    <name evidence="9" type="ORF">CVU82_01155</name>
</gene>
<dbReference type="HAMAP" id="MF_00120">
    <property type="entry name" value="GatA"/>
    <property type="match status" value="1"/>
</dbReference>
<evidence type="ECO:0000256" key="1">
    <source>
        <dbReference type="ARBA" id="ARBA00008069"/>
    </source>
</evidence>
<feature type="active site" description="Charge relay system" evidence="7">
    <location>
        <position position="153"/>
    </location>
</feature>
<dbReference type="EMBL" id="PHAI01000001">
    <property type="protein sequence ID" value="PKM91799.1"/>
    <property type="molecule type" value="Genomic_DNA"/>
</dbReference>
<dbReference type="GO" id="GO:0005524">
    <property type="term" value="F:ATP binding"/>
    <property type="evidence" value="ECO:0007669"/>
    <property type="project" value="UniProtKB-KW"/>
</dbReference>
<dbReference type="InterPro" id="IPR036928">
    <property type="entry name" value="AS_sf"/>
</dbReference>
<dbReference type="AlphaFoldDB" id="A0A2N2EAT6"/>
<dbReference type="InterPro" id="IPR000120">
    <property type="entry name" value="Amidase"/>
</dbReference>
<comment type="subunit">
    <text evidence="7">Heterotrimer of A, B and C subunits.</text>
</comment>
<keyword evidence="3 7" id="KW-0547">Nucleotide-binding</keyword>
<dbReference type="InterPro" id="IPR023631">
    <property type="entry name" value="Amidase_dom"/>
</dbReference>
<dbReference type="Gene3D" id="3.90.1300.10">
    <property type="entry name" value="Amidase signature (AS) domain"/>
    <property type="match status" value="1"/>
</dbReference>
<protein>
    <recommendedName>
        <fullName evidence="7">Glutamyl-tRNA(Gln) amidotransferase subunit A</fullName>
        <shortName evidence="7">Glu-ADT subunit A</shortName>
        <ecNumber evidence="7">6.3.5.7</ecNumber>
    </recommendedName>
</protein>
<dbReference type="PROSITE" id="PS00571">
    <property type="entry name" value="AMIDASES"/>
    <property type="match status" value="1"/>
</dbReference>
<evidence type="ECO:0000256" key="6">
    <source>
        <dbReference type="ARBA" id="ARBA00047407"/>
    </source>
</evidence>
<evidence type="ECO:0000313" key="10">
    <source>
        <dbReference type="Proteomes" id="UP000233517"/>
    </source>
</evidence>
<feature type="domain" description="Amidase" evidence="8">
    <location>
        <begin position="25"/>
        <end position="470"/>
    </location>
</feature>
<evidence type="ECO:0000313" key="9">
    <source>
        <dbReference type="EMBL" id="PKM91799.1"/>
    </source>
</evidence>
<comment type="similarity">
    <text evidence="1 7">Belongs to the amidase family. GatA subfamily.</text>
</comment>
<dbReference type="NCBIfam" id="TIGR00132">
    <property type="entry name" value="gatA"/>
    <property type="match status" value="1"/>
</dbReference>
<feature type="active site" description="Acyl-ester intermediate" evidence="7">
    <location>
        <position position="177"/>
    </location>
</feature>
<evidence type="ECO:0000256" key="7">
    <source>
        <dbReference type="HAMAP-Rule" id="MF_00120"/>
    </source>
</evidence>
<dbReference type="PANTHER" id="PTHR11895:SF151">
    <property type="entry name" value="GLUTAMYL-TRNA(GLN) AMIDOTRANSFERASE SUBUNIT A"/>
    <property type="match status" value="1"/>
</dbReference>
<dbReference type="PANTHER" id="PTHR11895">
    <property type="entry name" value="TRANSAMIDASE"/>
    <property type="match status" value="1"/>
</dbReference>
<dbReference type="SUPFAM" id="SSF75304">
    <property type="entry name" value="Amidase signature (AS) enzymes"/>
    <property type="match status" value="1"/>
</dbReference>
<comment type="caution">
    <text evidence="9">The sequence shown here is derived from an EMBL/GenBank/DDBJ whole genome shotgun (WGS) entry which is preliminary data.</text>
</comment>
<feature type="active site" description="Charge relay system" evidence="7">
    <location>
        <position position="78"/>
    </location>
</feature>